<dbReference type="PROSITE" id="PS00552">
    <property type="entry name" value="HTH_MERR_1"/>
    <property type="match status" value="1"/>
</dbReference>
<dbReference type="Gene3D" id="1.10.490.50">
    <property type="entry name" value="Antibiotic binding domain of TipA-like multidrug resistance regulators"/>
    <property type="match status" value="1"/>
</dbReference>
<sequence length="265" mass="29520">MERTVSEVARLAGVSVRTLRHYDAIGLLPPGRVAANGYRYYGRPELLRLQRILLLRELGVPLPSIARILDEQEDEVTALRGHREQLLRERKRLDDVLGAVERTIAGLSGDASVADEEFFAGLNDARDRLRDELAERYGSAAAQGFEKAVRETSNWTREDYERLGDEGRRLLLRMASARDRGVSPDSSEGLELIELHYLGVLEVWPATPSTYYGLADLLVRNADQRAMIASVDAELPEWLAAGVRAYAVQRLGYSGNGEETVGRSV</sequence>
<dbReference type="Proteomes" id="UP000316298">
    <property type="component" value="Unassembled WGS sequence"/>
</dbReference>
<organism evidence="4 5">
    <name type="scientific">Kribbella jejuensis</name>
    <dbReference type="NCBI Taxonomy" id="236068"/>
    <lineage>
        <taxon>Bacteria</taxon>
        <taxon>Bacillati</taxon>
        <taxon>Actinomycetota</taxon>
        <taxon>Actinomycetes</taxon>
        <taxon>Propionibacteriales</taxon>
        <taxon>Kribbellaceae</taxon>
        <taxon>Kribbella</taxon>
    </lineage>
</organism>
<evidence type="ECO:0000259" key="3">
    <source>
        <dbReference type="PROSITE" id="PS50937"/>
    </source>
</evidence>
<dbReference type="InterPro" id="IPR047057">
    <property type="entry name" value="MerR_fam"/>
</dbReference>
<dbReference type="InterPro" id="IPR009061">
    <property type="entry name" value="DNA-bd_dom_put_sf"/>
</dbReference>
<dbReference type="PROSITE" id="PS50937">
    <property type="entry name" value="HTH_MERR_2"/>
    <property type="match status" value="1"/>
</dbReference>
<dbReference type="PRINTS" id="PR00040">
    <property type="entry name" value="HTHMERR"/>
</dbReference>
<feature type="domain" description="HTH merR-type" evidence="3">
    <location>
        <begin position="1"/>
        <end position="71"/>
    </location>
</feature>
<dbReference type="GO" id="GO:0003700">
    <property type="term" value="F:DNA-binding transcription factor activity"/>
    <property type="evidence" value="ECO:0007669"/>
    <property type="project" value="InterPro"/>
</dbReference>
<keyword evidence="1 4" id="KW-0238">DNA-binding</keyword>
<gene>
    <name evidence="4" type="ORF">FB475_1559</name>
</gene>
<keyword evidence="2" id="KW-0175">Coiled coil</keyword>
<dbReference type="InterPro" id="IPR012925">
    <property type="entry name" value="TipAS_dom"/>
</dbReference>
<reference evidence="4 5" key="1">
    <citation type="submission" date="2019-06" db="EMBL/GenBank/DDBJ databases">
        <title>Sequencing the genomes of 1000 actinobacteria strains.</title>
        <authorList>
            <person name="Klenk H.-P."/>
        </authorList>
    </citation>
    <scope>NUCLEOTIDE SEQUENCE [LARGE SCALE GENOMIC DNA]</scope>
    <source>
        <strain evidence="4 5">DSM 17305</strain>
    </source>
</reference>
<dbReference type="InterPro" id="IPR000551">
    <property type="entry name" value="MerR-type_HTH_dom"/>
</dbReference>
<dbReference type="SUPFAM" id="SSF46955">
    <property type="entry name" value="Putative DNA-binding domain"/>
    <property type="match status" value="1"/>
</dbReference>
<evidence type="ECO:0000256" key="1">
    <source>
        <dbReference type="ARBA" id="ARBA00023125"/>
    </source>
</evidence>
<protein>
    <submittedName>
        <fullName evidence="4">DNA-binding transcriptional MerR regulator</fullName>
    </submittedName>
</protein>
<dbReference type="EMBL" id="VFMM01000001">
    <property type="protein sequence ID" value="TQJ17441.1"/>
    <property type="molecule type" value="Genomic_DNA"/>
</dbReference>
<name>A0A542EQ17_9ACTN</name>
<dbReference type="PANTHER" id="PTHR30204:SF97">
    <property type="entry name" value="MERR FAMILY REGULATORY PROTEIN"/>
    <property type="match status" value="1"/>
</dbReference>
<dbReference type="Gene3D" id="1.10.1660.10">
    <property type="match status" value="1"/>
</dbReference>
<accession>A0A542EQ17</accession>
<keyword evidence="5" id="KW-1185">Reference proteome</keyword>
<evidence type="ECO:0000256" key="2">
    <source>
        <dbReference type="SAM" id="Coils"/>
    </source>
</evidence>
<comment type="caution">
    <text evidence="4">The sequence shown here is derived from an EMBL/GenBank/DDBJ whole genome shotgun (WGS) entry which is preliminary data.</text>
</comment>
<dbReference type="Pfam" id="PF07739">
    <property type="entry name" value="TipAS"/>
    <property type="match status" value="1"/>
</dbReference>
<dbReference type="AlphaFoldDB" id="A0A542EQ17"/>
<proteinExistence type="predicted"/>
<dbReference type="SMART" id="SM00422">
    <property type="entry name" value="HTH_MERR"/>
    <property type="match status" value="1"/>
</dbReference>
<feature type="coiled-coil region" evidence="2">
    <location>
        <begin position="69"/>
        <end position="103"/>
    </location>
</feature>
<dbReference type="CDD" id="cd01106">
    <property type="entry name" value="HTH_TipAL-Mta"/>
    <property type="match status" value="1"/>
</dbReference>
<evidence type="ECO:0000313" key="4">
    <source>
        <dbReference type="EMBL" id="TQJ17441.1"/>
    </source>
</evidence>
<dbReference type="RefSeq" id="WP_185759132.1">
    <property type="nucleotide sequence ID" value="NZ_BAAAKA010000012.1"/>
</dbReference>
<dbReference type="Pfam" id="PF13411">
    <property type="entry name" value="MerR_1"/>
    <property type="match status" value="1"/>
</dbReference>
<dbReference type="PANTHER" id="PTHR30204">
    <property type="entry name" value="REDOX-CYCLING DRUG-SENSING TRANSCRIPTIONAL ACTIVATOR SOXR"/>
    <property type="match status" value="1"/>
</dbReference>
<dbReference type="InterPro" id="IPR036244">
    <property type="entry name" value="TipA-like_antibiotic-bd"/>
</dbReference>
<dbReference type="SUPFAM" id="SSF89082">
    <property type="entry name" value="Antibiotic binding domain of TipA-like multidrug resistance regulators"/>
    <property type="match status" value="1"/>
</dbReference>
<evidence type="ECO:0000313" key="5">
    <source>
        <dbReference type="Proteomes" id="UP000316298"/>
    </source>
</evidence>
<dbReference type="GO" id="GO:0003677">
    <property type="term" value="F:DNA binding"/>
    <property type="evidence" value="ECO:0007669"/>
    <property type="project" value="UniProtKB-KW"/>
</dbReference>